<keyword evidence="2" id="KW-0547">Nucleotide-binding</keyword>
<proteinExistence type="predicted"/>
<accession>X1RK72</accession>
<dbReference type="PANTHER" id="PTHR10890:SF3">
    <property type="entry name" value="CYSTEINE--TRNA LIGASE, CYTOPLASMIC"/>
    <property type="match status" value="1"/>
</dbReference>
<feature type="domain" description="tRNA synthetases class I catalytic" evidence="4">
    <location>
        <begin position="1"/>
        <end position="57"/>
    </location>
</feature>
<dbReference type="GO" id="GO:0005737">
    <property type="term" value="C:cytoplasm"/>
    <property type="evidence" value="ECO:0007669"/>
    <property type="project" value="TreeGrafter"/>
</dbReference>
<dbReference type="InterPro" id="IPR024909">
    <property type="entry name" value="Cys-tRNA/MSH_ligase"/>
</dbReference>
<dbReference type="GO" id="GO:0004817">
    <property type="term" value="F:cysteine-tRNA ligase activity"/>
    <property type="evidence" value="ECO:0007669"/>
    <property type="project" value="TreeGrafter"/>
</dbReference>
<evidence type="ECO:0000259" key="4">
    <source>
        <dbReference type="Pfam" id="PF01406"/>
    </source>
</evidence>
<keyword evidence="1" id="KW-0436">Ligase</keyword>
<dbReference type="GO" id="GO:0006423">
    <property type="term" value="P:cysteinyl-tRNA aminoacylation"/>
    <property type="evidence" value="ECO:0007669"/>
    <property type="project" value="TreeGrafter"/>
</dbReference>
<dbReference type="SUPFAM" id="SSF52374">
    <property type="entry name" value="Nucleotidylyl transferase"/>
    <property type="match status" value="1"/>
</dbReference>
<gene>
    <name evidence="5" type="ORF">S06H3_66447</name>
</gene>
<dbReference type="InterPro" id="IPR014729">
    <property type="entry name" value="Rossmann-like_a/b/a_fold"/>
</dbReference>
<sequence length="59" mass="6923">DWAHLGHARTYIAFDVIVRWLEFKGYSVFYVQNITDVGHLTTDTAEDKIVKRAIERKVE</sequence>
<dbReference type="Pfam" id="PF01406">
    <property type="entry name" value="tRNA-synt_1e"/>
    <property type="match status" value="1"/>
</dbReference>
<dbReference type="GO" id="GO:0005524">
    <property type="term" value="F:ATP binding"/>
    <property type="evidence" value="ECO:0007669"/>
    <property type="project" value="UniProtKB-KW"/>
</dbReference>
<evidence type="ECO:0000256" key="1">
    <source>
        <dbReference type="ARBA" id="ARBA00022598"/>
    </source>
</evidence>
<evidence type="ECO:0000313" key="5">
    <source>
        <dbReference type="EMBL" id="GAI67366.1"/>
    </source>
</evidence>
<dbReference type="PANTHER" id="PTHR10890">
    <property type="entry name" value="CYSTEINYL-TRNA SYNTHETASE"/>
    <property type="match status" value="1"/>
</dbReference>
<feature type="non-terminal residue" evidence="5">
    <location>
        <position position="59"/>
    </location>
</feature>
<dbReference type="EMBL" id="BARV01045287">
    <property type="protein sequence ID" value="GAI67366.1"/>
    <property type="molecule type" value="Genomic_DNA"/>
</dbReference>
<dbReference type="AlphaFoldDB" id="X1RK72"/>
<protein>
    <recommendedName>
        <fullName evidence="4">tRNA synthetases class I catalytic domain-containing protein</fullName>
    </recommendedName>
</protein>
<name>X1RK72_9ZZZZ</name>
<organism evidence="5">
    <name type="scientific">marine sediment metagenome</name>
    <dbReference type="NCBI Taxonomy" id="412755"/>
    <lineage>
        <taxon>unclassified sequences</taxon>
        <taxon>metagenomes</taxon>
        <taxon>ecological metagenomes</taxon>
    </lineage>
</organism>
<dbReference type="Gene3D" id="3.40.50.620">
    <property type="entry name" value="HUPs"/>
    <property type="match status" value="1"/>
</dbReference>
<dbReference type="InterPro" id="IPR032678">
    <property type="entry name" value="tRNA-synt_1_cat_dom"/>
</dbReference>
<evidence type="ECO:0000256" key="2">
    <source>
        <dbReference type="ARBA" id="ARBA00022741"/>
    </source>
</evidence>
<reference evidence="5" key="1">
    <citation type="journal article" date="2014" name="Front. Microbiol.">
        <title>High frequency of phylogenetically diverse reductive dehalogenase-homologous genes in deep subseafloor sedimentary metagenomes.</title>
        <authorList>
            <person name="Kawai M."/>
            <person name="Futagami T."/>
            <person name="Toyoda A."/>
            <person name="Takaki Y."/>
            <person name="Nishi S."/>
            <person name="Hori S."/>
            <person name="Arai W."/>
            <person name="Tsubouchi T."/>
            <person name="Morono Y."/>
            <person name="Uchiyama I."/>
            <person name="Ito T."/>
            <person name="Fujiyama A."/>
            <person name="Inagaki F."/>
            <person name="Takami H."/>
        </authorList>
    </citation>
    <scope>NUCLEOTIDE SEQUENCE</scope>
    <source>
        <strain evidence="5">Expedition CK06-06</strain>
    </source>
</reference>
<feature type="non-terminal residue" evidence="5">
    <location>
        <position position="1"/>
    </location>
</feature>
<keyword evidence="3" id="KW-0067">ATP-binding</keyword>
<evidence type="ECO:0000256" key="3">
    <source>
        <dbReference type="ARBA" id="ARBA00022840"/>
    </source>
</evidence>
<comment type="caution">
    <text evidence="5">The sequence shown here is derived from an EMBL/GenBank/DDBJ whole genome shotgun (WGS) entry which is preliminary data.</text>
</comment>